<evidence type="ECO:0000313" key="1">
    <source>
        <dbReference type="EnsemblPlants" id="PGSC0003DMT400092965"/>
    </source>
</evidence>
<dbReference type="EnsemblPlants" id="PGSC0003DMT400092965">
    <property type="protein sequence ID" value="PGSC0003DMT400092965"/>
    <property type="gene ID" value="PGSC0003DMG400042536"/>
</dbReference>
<dbReference type="Gramene" id="PGSC0003DMT400092965">
    <property type="protein sequence ID" value="PGSC0003DMT400092965"/>
    <property type="gene ID" value="PGSC0003DMG400042536"/>
</dbReference>
<name>M1DQZ0_SOLTU</name>
<sequence length="100" mass="11798">MRCGFHECEVQLLRPPRLQSRLREHGGEVTRPFTNMNNLREHGQAPRMQKRHQTSAIQQNIKTQKFTEWTIGSRLKSHAHKLDTLPNLPRHYGLNETFET</sequence>
<evidence type="ECO:0000313" key="2">
    <source>
        <dbReference type="Proteomes" id="UP000011115"/>
    </source>
</evidence>
<protein>
    <submittedName>
        <fullName evidence="1">Uncharacterized protein</fullName>
    </submittedName>
</protein>
<dbReference type="PaxDb" id="4113-PGSC0003DMT400092965"/>
<dbReference type="InParanoid" id="M1DQZ0"/>
<keyword evidence="2" id="KW-1185">Reference proteome</keyword>
<dbReference type="Proteomes" id="UP000011115">
    <property type="component" value="Unassembled WGS sequence"/>
</dbReference>
<reference evidence="2" key="1">
    <citation type="journal article" date="2011" name="Nature">
        <title>Genome sequence and analysis of the tuber crop potato.</title>
        <authorList>
            <consortium name="The Potato Genome Sequencing Consortium"/>
        </authorList>
    </citation>
    <scope>NUCLEOTIDE SEQUENCE [LARGE SCALE GENOMIC DNA]</scope>
    <source>
        <strain evidence="2">cv. DM1-3 516 R44</strain>
    </source>
</reference>
<accession>M1DQZ0</accession>
<dbReference type="AlphaFoldDB" id="M1DQZ0"/>
<proteinExistence type="predicted"/>
<organism evidence="1 2">
    <name type="scientific">Solanum tuberosum</name>
    <name type="common">Potato</name>
    <dbReference type="NCBI Taxonomy" id="4113"/>
    <lineage>
        <taxon>Eukaryota</taxon>
        <taxon>Viridiplantae</taxon>
        <taxon>Streptophyta</taxon>
        <taxon>Embryophyta</taxon>
        <taxon>Tracheophyta</taxon>
        <taxon>Spermatophyta</taxon>
        <taxon>Magnoliopsida</taxon>
        <taxon>eudicotyledons</taxon>
        <taxon>Gunneridae</taxon>
        <taxon>Pentapetalae</taxon>
        <taxon>asterids</taxon>
        <taxon>lamiids</taxon>
        <taxon>Solanales</taxon>
        <taxon>Solanaceae</taxon>
        <taxon>Solanoideae</taxon>
        <taxon>Solaneae</taxon>
        <taxon>Solanum</taxon>
    </lineage>
</organism>
<dbReference type="HOGENOM" id="CLU_2311110_0_0_1"/>
<reference evidence="1" key="2">
    <citation type="submission" date="2015-06" db="UniProtKB">
        <authorList>
            <consortium name="EnsemblPlants"/>
        </authorList>
    </citation>
    <scope>IDENTIFICATION</scope>
    <source>
        <strain evidence="1">DM1-3 516 R44</strain>
    </source>
</reference>